<feature type="transmembrane region" description="Helical" evidence="7">
    <location>
        <begin position="31"/>
        <end position="49"/>
    </location>
</feature>
<dbReference type="Proteomes" id="UP000569914">
    <property type="component" value="Unassembled WGS sequence"/>
</dbReference>
<dbReference type="EMBL" id="JACCBU010000001">
    <property type="protein sequence ID" value="NYE69583.1"/>
    <property type="molecule type" value="Genomic_DNA"/>
</dbReference>
<evidence type="ECO:0000313" key="9">
    <source>
        <dbReference type="EMBL" id="NYE69583.1"/>
    </source>
</evidence>
<comment type="caution">
    <text evidence="9">The sequence shown here is derived from an EMBL/GenBank/DDBJ whole genome shotgun (WGS) entry which is preliminary data.</text>
</comment>
<evidence type="ECO:0000256" key="6">
    <source>
        <dbReference type="ARBA" id="ARBA00023136"/>
    </source>
</evidence>
<evidence type="ECO:0000256" key="2">
    <source>
        <dbReference type="ARBA" id="ARBA00022692"/>
    </source>
</evidence>
<gene>
    <name evidence="9" type="ORF">BKA15_000912</name>
</gene>
<keyword evidence="4" id="KW-0067">ATP-binding</keyword>
<dbReference type="PROSITE" id="PS50893">
    <property type="entry name" value="ABC_TRANSPORTER_2"/>
    <property type="match status" value="1"/>
</dbReference>
<evidence type="ECO:0000256" key="3">
    <source>
        <dbReference type="ARBA" id="ARBA00022741"/>
    </source>
</evidence>
<proteinExistence type="predicted"/>
<comment type="subcellular location">
    <subcellularLocation>
        <location evidence="1">Cell membrane</location>
        <topology evidence="1">Multi-pass membrane protein</topology>
    </subcellularLocation>
</comment>
<keyword evidence="5 7" id="KW-1133">Transmembrane helix</keyword>
<feature type="domain" description="ABC transporter" evidence="8">
    <location>
        <begin position="341"/>
        <end position="586"/>
    </location>
</feature>
<evidence type="ECO:0000256" key="5">
    <source>
        <dbReference type="ARBA" id="ARBA00022989"/>
    </source>
</evidence>
<feature type="transmembrane region" description="Helical" evidence="7">
    <location>
        <begin position="7"/>
        <end position="25"/>
    </location>
</feature>
<dbReference type="PANTHER" id="PTHR24221:SF654">
    <property type="entry name" value="ATP-BINDING CASSETTE SUB-FAMILY B MEMBER 6"/>
    <property type="match status" value="1"/>
</dbReference>
<feature type="transmembrane region" description="Helical" evidence="7">
    <location>
        <begin position="147"/>
        <end position="172"/>
    </location>
</feature>
<dbReference type="SMART" id="SM00382">
    <property type="entry name" value="AAA"/>
    <property type="match status" value="1"/>
</dbReference>
<dbReference type="GO" id="GO:0016887">
    <property type="term" value="F:ATP hydrolysis activity"/>
    <property type="evidence" value="ECO:0007669"/>
    <property type="project" value="InterPro"/>
</dbReference>
<dbReference type="GO" id="GO:0034040">
    <property type="term" value="F:ATPase-coupled lipid transmembrane transporter activity"/>
    <property type="evidence" value="ECO:0007669"/>
    <property type="project" value="TreeGrafter"/>
</dbReference>
<dbReference type="InterPro" id="IPR027417">
    <property type="entry name" value="P-loop_NTPase"/>
</dbReference>
<dbReference type="RefSeq" id="WP_312878819.1">
    <property type="nucleotide sequence ID" value="NZ_JACCBU010000001.1"/>
</dbReference>
<evidence type="ECO:0000313" key="10">
    <source>
        <dbReference type="Proteomes" id="UP000569914"/>
    </source>
</evidence>
<feature type="transmembrane region" description="Helical" evidence="7">
    <location>
        <begin position="244"/>
        <end position="268"/>
    </location>
</feature>
<dbReference type="PROSITE" id="PS00211">
    <property type="entry name" value="ABC_TRANSPORTER_1"/>
    <property type="match status" value="1"/>
</dbReference>
<evidence type="ECO:0000256" key="4">
    <source>
        <dbReference type="ARBA" id="ARBA00022840"/>
    </source>
</evidence>
<accession>A0A7Y9LAB2</accession>
<dbReference type="InterPro" id="IPR036640">
    <property type="entry name" value="ABC1_TM_sf"/>
</dbReference>
<keyword evidence="10" id="KW-1185">Reference proteome</keyword>
<protein>
    <submittedName>
        <fullName evidence="9">ABC-type multidrug transport system fused ATPase/permease subunit</fullName>
    </submittedName>
</protein>
<organism evidence="9 10">
    <name type="scientific">Microlunatus parietis</name>
    <dbReference type="NCBI Taxonomy" id="682979"/>
    <lineage>
        <taxon>Bacteria</taxon>
        <taxon>Bacillati</taxon>
        <taxon>Actinomycetota</taxon>
        <taxon>Actinomycetes</taxon>
        <taxon>Propionibacteriales</taxon>
        <taxon>Propionibacteriaceae</taxon>
        <taxon>Microlunatus</taxon>
    </lineage>
</organism>
<name>A0A7Y9LAB2_9ACTN</name>
<evidence type="ECO:0000259" key="8">
    <source>
        <dbReference type="PROSITE" id="PS50893"/>
    </source>
</evidence>
<dbReference type="InterPro" id="IPR003593">
    <property type="entry name" value="AAA+_ATPase"/>
</dbReference>
<sequence>MLTLLRYGWRVARGSTVIVVALAVADAVAQALFTLTIGLVVAAVPAFLAGVTDRSAMVALFAAFAALFLLTKVLPPLQAASAHRLGNVAGLDVYLRMAGPMAGGARVAHVEDSVVLDQAERAAGTGGYQITWSLGQVPNLLGARLTVLSSAAVLGALTEWWIAAALVVLVLAAERWRVRFVRDEVAAWATSTESERKALYPFELALGDAPTELRVFGLKDWLVRRYLRFWTSAMDELWRSRRRGYLLGSAPLVLSVLVNAGAVAWVIVAAQSGRLGLAAVASSITAILAISGSGTPEIAALVARGVAAYRAMMELPAVIAERHPHPAGPAADLGRAPARQIRLERVGFRYPGSDRDVFTDLDLEIGAGEALGLVGVNGAGKTTLTKLIAGIYPPTSGRVLVDGVDLATLGPDDLARWQRQVAPIIQEFARYPLSLDDNVALGARRPLTDADRARIAERSGVADLLPDLAQGWDTVLDKEWTGGTDLSAGQWQRVALARALFAVDCGAKLLILDEPAAALDVRAEARLVDQYLNLTAGITSMIISHRFSVVRDADRICVLDGGRIVESGTHPELIMLGGRYATMFGLQAARYTSGPVNGSGDE</sequence>
<dbReference type="InterPro" id="IPR017871">
    <property type="entry name" value="ABC_transporter-like_CS"/>
</dbReference>
<keyword evidence="3" id="KW-0547">Nucleotide-binding</keyword>
<dbReference type="Pfam" id="PF00005">
    <property type="entry name" value="ABC_tran"/>
    <property type="match status" value="1"/>
</dbReference>
<dbReference type="SUPFAM" id="SSF52540">
    <property type="entry name" value="P-loop containing nucleoside triphosphate hydrolases"/>
    <property type="match status" value="1"/>
</dbReference>
<dbReference type="GO" id="GO:0005524">
    <property type="term" value="F:ATP binding"/>
    <property type="evidence" value="ECO:0007669"/>
    <property type="project" value="UniProtKB-KW"/>
</dbReference>
<dbReference type="Gene3D" id="3.40.50.300">
    <property type="entry name" value="P-loop containing nucleotide triphosphate hydrolases"/>
    <property type="match status" value="1"/>
</dbReference>
<dbReference type="SUPFAM" id="SSF90123">
    <property type="entry name" value="ABC transporter transmembrane region"/>
    <property type="match status" value="1"/>
</dbReference>
<reference evidence="9 10" key="1">
    <citation type="submission" date="2020-07" db="EMBL/GenBank/DDBJ databases">
        <title>Sequencing the genomes of 1000 actinobacteria strains.</title>
        <authorList>
            <person name="Klenk H.-P."/>
        </authorList>
    </citation>
    <scope>NUCLEOTIDE SEQUENCE [LARGE SCALE GENOMIC DNA]</scope>
    <source>
        <strain evidence="9 10">DSM 22083</strain>
    </source>
</reference>
<dbReference type="GO" id="GO:0005886">
    <property type="term" value="C:plasma membrane"/>
    <property type="evidence" value="ECO:0007669"/>
    <property type="project" value="UniProtKB-SubCell"/>
</dbReference>
<keyword evidence="2 7" id="KW-0812">Transmembrane</keyword>
<feature type="transmembrane region" description="Helical" evidence="7">
    <location>
        <begin position="56"/>
        <end position="74"/>
    </location>
</feature>
<evidence type="ECO:0000256" key="7">
    <source>
        <dbReference type="SAM" id="Phobius"/>
    </source>
</evidence>
<dbReference type="AlphaFoldDB" id="A0A7Y9LAB2"/>
<keyword evidence="6 7" id="KW-0472">Membrane</keyword>
<dbReference type="InterPro" id="IPR003439">
    <property type="entry name" value="ABC_transporter-like_ATP-bd"/>
</dbReference>
<dbReference type="InterPro" id="IPR039421">
    <property type="entry name" value="Type_1_exporter"/>
</dbReference>
<evidence type="ECO:0000256" key="1">
    <source>
        <dbReference type="ARBA" id="ARBA00004651"/>
    </source>
</evidence>
<dbReference type="PANTHER" id="PTHR24221">
    <property type="entry name" value="ATP-BINDING CASSETTE SUB-FAMILY B"/>
    <property type="match status" value="1"/>
</dbReference>